<dbReference type="EMBL" id="CAJSLV010000070">
    <property type="protein sequence ID" value="CAG6396334.1"/>
    <property type="molecule type" value="Genomic_DNA"/>
</dbReference>
<reference evidence="2" key="1">
    <citation type="submission" date="2021-05" db="EMBL/GenBank/DDBJ databases">
        <authorList>
            <person name="Arsene-Ploetze F."/>
        </authorList>
    </citation>
    <scope>NUCLEOTIDE SEQUENCE</scope>
    <source>
        <strain evidence="2">DSM 42138</strain>
    </source>
</reference>
<organism evidence="2 3">
    <name type="scientific">Actinacidiphila cocklensis</name>
    <dbReference type="NCBI Taxonomy" id="887465"/>
    <lineage>
        <taxon>Bacteria</taxon>
        <taxon>Bacillati</taxon>
        <taxon>Actinomycetota</taxon>
        <taxon>Actinomycetes</taxon>
        <taxon>Kitasatosporales</taxon>
        <taxon>Streptomycetaceae</taxon>
        <taxon>Actinacidiphila</taxon>
    </lineage>
</organism>
<gene>
    <name evidence="2" type="ORF">SCOCK_40254</name>
</gene>
<name>A0A9W4DYS3_9ACTN</name>
<protein>
    <submittedName>
        <fullName evidence="2">Uncharacterized protein</fullName>
    </submittedName>
</protein>
<dbReference type="AlphaFoldDB" id="A0A9W4DYS3"/>
<evidence type="ECO:0000313" key="3">
    <source>
        <dbReference type="Proteomes" id="UP001152519"/>
    </source>
</evidence>
<keyword evidence="3" id="KW-1185">Reference proteome</keyword>
<feature type="compositionally biased region" description="Basic and acidic residues" evidence="1">
    <location>
        <begin position="25"/>
        <end position="44"/>
    </location>
</feature>
<dbReference type="Proteomes" id="UP001152519">
    <property type="component" value="Unassembled WGS sequence"/>
</dbReference>
<accession>A0A9W4DYS3</accession>
<comment type="caution">
    <text evidence="2">The sequence shown here is derived from an EMBL/GenBank/DDBJ whole genome shotgun (WGS) entry which is preliminary data.</text>
</comment>
<proteinExistence type="predicted"/>
<feature type="region of interest" description="Disordered" evidence="1">
    <location>
        <begin position="1"/>
        <end position="44"/>
    </location>
</feature>
<evidence type="ECO:0000313" key="2">
    <source>
        <dbReference type="EMBL" id="CAG6396334.1"/>
    </source>
</evidence>
<evidence type="ECO:0000256" key="1">
    <source>
        <dbReference type="SAM" id="MobiDB-lite"/>
    </source>
</evidence>
<sequence length="44" mass="5160">MVAVHLPRRHPAHRARHRHIPGPGHDPDRIAPVRHIVDDQRREP</sequence>
<feature type="compositionally biased region" description="Basic residues" evidence="1">
    <location>
        <begin position="1"/>
        <end position="20"/>
    </location>
</feature>